<dbReference type="EMBL" id="OQ790078">
    <property type="protein sequence ID" value="WJE88333.1"/>
    <property type="molecule type" value="Genomic_DNA"/>
</dbReference>
<name>A0AAT9V5M7_9CAUD</name>
<sequence length="35" mass="4119">MRLFSRASGRHRYILNNVLPRRAGSTECYQHMLPS</sequence>
<proteinExistence type="predicted"/>
<protein>
    <submittedName>
        <fullName evidence="1">Uncharacterized protein</fullName>
    </submittedName>
</protein>
<accession>A0AAT9V5M7</accession>
<evidence type="ECO:0000313" key="1">
    <source>
        <dbReference type="EMBL" id="WJE88333.1"/>
    </source>
</evidence>
<reference evidence="1" key="1">
    <citation type="journal article" date="2024" name="Can. J. Microbiol.">
        <title>Biological and genomic characteristics of three novel bacteriophages and a phage-plasmid of Klebsiella pneumoniae.</title>
        <authorList>
            <person name="Uskudar-Guclu A."/>
            <person name="Unlu S."/>
            <person name="Salih-Dogan H."/>
            <person name="Yalcin S."/>
            <person name="Basustaoglu A."/>
        </authorList>
    </citation>
    <scope>NUCLEOTIDE SEQUENCE</scope>
</reference>
<organism evidence="1">
    <name type="scientific">Klebsiella phage Kpn74</name>
    <dbReference type="NCBI Taxonomy" id="3044026"/>
    <lineage>
        <taxon>Viruses</taxon>
        <taxon>Duplodnaviria</taxon>
        <taxon>Heunggongvirae</taxon>
        <taxon>Uroviricota</taxon>
        <taxon>Caudoviricetes</taxon>
    </lineage>
</organism>